<dbReference type="GO" id="GO:0016121">
    <property type="term" value="P:carotene catabolic process"/>
    <property type="evidence" value="ECO:0007669"/>
    <property type="project" value="TreeGrafter"/>
</dbReference>
<organism evidence="7 8">
    <name type="scientific">Golovinomyces cichoracearum</name>
    <dbReference type="NCBI Taxonomy" id="62708"/>
    <lineage>
        <taxon>Eukaryota</taxon>
        <taxon>Fungi</taxon>
        <taxon>Dikarya</taxon>
        <taxon>Ascomycota</taxon>
        <taxon>Pezizomycotina</taxon>
        <taxon>Leotiomycetes</taxon>
        <taxon>Erysiphales</taxon>
        <taxon>Erysiphaceae</taxon>
        <taxon>Golovinomyces</taxon>
    </lineage>
</organism>
<evidence type="ECO:0000256" key="3">
    <source>
        <dbReference type="ARBA" id="ARBA00023002"/>
    </source>
</evidence>
<feature type="transmembrane region" description="Helical" evidence="6">
    <location>
        <begin position="122"/>
        <end position="141"/>
    </location>
</feature>
<keyword evidence="3" id="KW-0560">Oxidoreductase</keyword>
<dbReference type="PANTHER" id="PTHR10543">
    <property type="entry name" value="BETA-CAROTENE DIOXYGENASE"/>
    <property type="match status" value="1"/>
</dbReference>
<accession>A0A420HZL4</accession>
<gene>
    <name evidence="7" type="ORF">GcM3_144005</name>
</gene>
<keyword evidence="2 5" id="KW-0479">Metal-binding</keyword>
<reference evidence="7 8" key="1">
    <citation type="journal article" date="2018" name="BMC Genomics">
        <title>Comparative genome analyses reveal sequence features reflecting distinct modes of host-adaptation between dicot and monocot powdery mildew.</title>
        <authorList>
            <person name="Wu Y."/>
            <person name="Ma X."/>
            <person name="Pan Z."/>
            <person name="Kale S.D."/>
            <person name="Song Y."/>
            <person name="King H."/>
            <person name="Zhang Q."/>
            <person name="Presley C."/>
            <person name="Deng X."/>
            <person name="Wei C.I."/>
            <person name="Xiao S."/>
        </authorList>
    </citation>
    <scope>NUCLEOTIDE SEQUENCE [LARGE SCALE GENOMIC DNA]</scope>
    <source>
        <strain evidence="7">UMSG3</strain>
    </source>
</reference>
<dbReference type="Pfam" id="PF03055">
    <property type="entry name" value="RPE65"/>
    <property type="match status" value="1"/>
</dbReference>
<feature type="binding site" evidence="5">
    <location>
        <position position="594"/>
    </location>
    <ligand>
        <name>Fe cation</name>
        <dbReference type="ChEBI" id="CHEBI:24875"/>
        <note>catalytic</note>
    </ligand>
</feature>
<dbReference type="EMBL" id="MCBQ01014404">
    <property type="protein sequence ID" value="RKF62861.1"/>
    <property type="molecule type" value="Genomic_DNA"/>
</dbReference>
<feature type="transmembrane region" description="Helical" evidence="6">
    <location>
        <begin position="94"/>
        <end position="116"/>
    </location>
</feature>
<dbReference type="STRING" id="62708.A0A420HZL4"/>
<dbReference type="Proteomes" id="UP000283383">
    <property type="component" value="Unassembled WGS sequence"/>
</dbReference>
<evidence type="ECO:0000256" key="1">
    <source>
        <dbReference type="ARBA" id="ARBA00006787"/>
    </source>
</evidence>
<comment type="cofactor">
    <cofactor evidence="5">
        <name>Fe(2+)</name>
        <dbReference type="ChEBI" id="CHEBI:29033"/>
    </cofactor>
    <text evidence="5">Binds 1 Fe(2+) ion per subunit.</text>
</comment>
<proteinExistence type="inferred from homology"/>
<evidence type="ECO:0000313" key="8">
    <source>
        <dbReference type="Proteomes" id="UP000283383"/>
    </source>
</evidence>
<comment type="caution">
    <text evidence="7">The sequence shown here is derived from an EMBL/GenBank/DDBJ whole genome shotgun (WGS) entry which is preliminary data.</text>
</comment>
<feature type="transmembrane region" description="Helical" evidence="6">
    <location>
        <begin position="233"/>
        <end position="255"/>
    </location>
</feature>
<feature type="binding site" evidence="5">
    <location>
        <position position="223"/>
    </location>
    <ligand>
        <name>Fe cation</name>
        <dbReference type="ChEBI" id="CHEBI:24875"/>
        <note>catalytic</note>
    </ligand>
</feature>
<evidence type="ECO:0000256" key="5">
    <source>
        <dbReference type="PIRSR" id="PIRSR604294-1"/>
    </source>
</evidence>
<evidence type="ECO:0000256" key="4">
    <source>
        <dbReference type="ARBA" id="ARBA00023004"/>
    </source>
</evidence>
<feature type="binding site" evidence="5">
    <location>
        <position position="343"/>
    </location>
    <ligand>
        <name>Fe cation</name>
        <dbReference type="ChEBI" id="CHEBI:24875"/>
        <note>catalytic</note>
    </ligand>
</feature>
<comment type="similarity">
    <text evidence="1">Belongs to the carotenoid oxygenase family.</text>
</comment>
<keyword evidence="6" id="KW-0812">Transmembrane</keyword>
<keyword evidence="8" id="KW-1185">Reference proteome</keyword>
<dbReference type="AlphaFoldDB" id="A0A420HZL4"/>
<name>A0A420HZL4_9PEZI</name>
<keyword evidence="6" id="KW-1133">Transmembrane helix</keyword>
<dbReference type="GO" id="GO:0046872">
    <property type="term" value="F:metal ion binding"/>
    <property type="evidence" value="ECO:0007669"/>
    <property type="project" value="UniProtKB-KW"/>
</dbReference>
<sequence>MEWNEPSHPYLGGNFAPIRHDLDLTPCNHTGDIPDELTGGQYVRNGGNPFLNEDLKREAHWFDGDGMLNGVVFRRAKDGSVSPEYVSRYILTDVYLAALASLSFHHPIVPSIATLINPHSSLFHILGSIFRLLLIVILSYLPGSTQVIKRISVANTNILYHDGRALATCESGPPMRVVLPHLNTVGWFDGLKVEGEKVTDELKGELFAKEGTLNLLDGRTTAHPRVDPITKELILFHSTFFAPFVYYSVIPSTYLKKPGHQSPRLVNVPVPGVYSAKMMHDMGISRKFCVIMDLPLSLDPLNLARNKQVVSYDPSEPSRFGVFPRLDPGAIRWFETEPCCIFHTANTWDEMIHSDSLNTKAEIRAVNMLACRLTSAAVVYSAGNIVSPFSEEKVSSINSVKEEQCRLYYYRFLLSETRNNITHQFALSSIQFEFPTLRQDISMSEARYIYGCSLSDKSFGAALGGAAKIDCLVKMDALSLIKCARDSPPTPVTGCVDNRTIAEIIHSGNEEDLIKVFKLPKDHYAQEPCFVPRRNGKREDDGWLLSYVFDESQLDSQGHANSDSKSELWVIDAINMKKVVCKIQLPQRVPYGLHGHWFSEQDIVNQRPIDTTRIPECESKISESNLSVKLIRRSVLGLIR</sequence>
<feature type="binding site" evidence="5">
    <location>
        <position position="280"/>
    </location>
    <ligand>
        <name>Fe cation</name>
        <dbReference type="ChEBI" id="CHEBI:24875"/>
        <note>catalytic</note>
    </ligand>
</feature>
<evidence type="ECO:0000256" key="6">
    <source>
        <dbReference type="SAM" id="Phobius"/>
    </source>
</evidence>
<keyword evidence="6" id="KW-0472">Membrane</keyword>
<dbReference type="GO" id="GO:0010436">
    <property type="term" value="F:carotenoid dioxygenase activity"/>
    <property type="evidence" value="ECO:0007669"/>
    <property type="project" value="TreeGrafter"/>
</dbReference>
<evidence type="ECO:0000313" key="7">
    <source>
        <dbReference type="EMBL" id="RKF62861.1"/>
    </source>
</evidence>
<keyword evidence="7" id="KW-0223">Dioxygenase</keyword>
<keyword evidence="4 5" id="KW-0408">Iron</keyword>
<evidence type="ECO:0000256" key="2">
    <source>
        <dbReference type="ARBA" id="ARBA00022723"/>
    </source>
</evidence>
<dbReference type="PANTHER" id="PTHR10543:SF89">
    <property type="entry name" value="CAROTENOID 9,10(9',10')-CLEAVAGE DIOXYGENASE 1"/>
    <property type="match status" value="1"/>
</dbReference>
<protein>
    <submittedName>
        <fullName evidence="7">Carotenoid 9,10-cleavage dioxygenase 1</fullName>
    </submittedName>
</protein>
<dbReference type="InterPro" id="IPR004294">
    <property type="entry name" value="Carotenoid_Oase"/>
</dbReference>